<dbReference type="GO" id="GO:0030163">
    <property type="term" value="P:protein catabolic process"/>
    <property type="evidence" value="ECO:0007669"/>
    <property type="project" value="UniProtKB-UniRule"/>
</dbReference>
<dbReference type="InterPro" id="IPR042221">
    <property type="entry name" value="Leu/Phe-tRNA_Trfase_N"/>
</dbReference>
<dbReference type="InterPro" id="IPR042203">
    <property type="entry name" value="Leu/Phe-tRNA_Trfase_C"/>
</dbReference>
<dbReference type="GO" id="GO:0005737">
    <property type="term" value="C:cytoplasm"/>
    <property type="evidence" value="ECO:0007669"/>
    <property type="project" value="UniProtKB-SubCell"/>
</dbReference>
<keyword evidence="1 4" id="KW-0963">Cytoplasm</keyword>
<dbReference type="InterPro" id="IPR004616">
    <property type="entry name" value="Leu/Phe-tRNA_Trfase"/>
</dbReference>
<reference evidence="5 6" key="1">
    <citation type="submission" date="2015-11" db="EMBL/GenBank/DDBJ databases">
        <title>Draft Genome Sequence of the Strain BR 10303 (Bradyrhizobium sp.) isolated from nodules of Centrolobium paraense.</title>
        <authorList>
            <person name="Zelli J.E."/>
            <person name="Simoes-Araujo J.L."/>
            <person name="Barauna A.C."/>
            <person name="Silva K."/>
        </authorList>
    </citation>
    <scope>NUCLEOTIDE SEQUENCE [LARGE SCALE GENOMIC DNA]</scope>
    <source>
        <strain evidence="5 6">BR 10303</strain>
    </source>
</reference>
<evidence type="ECO:0000256" key="2">
    <source>
        <dbReference type="ARBA" id="ARBA00022679"/>
    </source>
</evidence>
<evidence type="ECO:0000313" key="6">
    <source>
        <dbReference type="Proteomes" id="UP000057737"/>
    </source>
</evidence>
<comment type="catalytic activity">
    <reaction evidence="4">
        <text>N-terminal L-arginyl-[protein] + L-leucyl-tRNA(Leu) = N-terminal L-leucyl-L-arginyl-[protein] + tRNA(Leu) + H(+)</text>
        <dbReference type="Rhea" id="RHEA:50416"/>
        <dbReference type="Rhea" id="RHEA-COMP:9613"/>
        <dbReference type="Rhea" id="RHEA-COMP:9622"/>
        <dbReference type="Rhea" id="RHEA-COMP:12672"/>
        <dbReference type="Rhea" id="RHEA-COMP:12673"/>
        <dbReference type="ChEBI" id="CHEBI:15378"/>
        <dbReference type="ChEBI" id="CHEBI:64719"/>
        <dbReference type="ChEBI" id="CHEBI:78442"/>
        <dbReference type="ChEBI" id="CHEBI:78494"/>
        <dbReference type="ChEBI" id="CHEBI:133044"/>
        <dbReference type="EC" id="2.3.2.6"/>
    </reaction>
</comment>
<dbReference type="NCBIfam" id="TIGR00667">
    <property type="entry name" value="aat"/>
    <property type="match status" value="1"/>
</dbReference>
<dbReference type="SUPFAM" id="SSF55729">
    <property type="entry name" value="Acyl-CoA N-acyltransferases (Nat)"/>
    <property type="match status" value="1"/>
</dbReference>
<proteinExistence type="inferred from homology"/>
<dbReference type="PANTHER" id="PTHR30098">
    <property type="entry name" value="LEUCYL/PHENYLALANYL-TRNA--PROTEIN TRANSFERASE"/>
    <property type="match status" value="1"/>
</dbReference>
<organism evidence="5 6">
    <name type="scientific">Bradyrhizobium macuxiense</name>
    <dbReference type="NCBI Taxonomy" id="1755647"/>
    <lineage>
        <taxon>Bacteria</taxon>
        <taxon>Pseudomonadati</taxon>
        <taxon>Pseudomonadota</taxon>
        <taxon>Alphaproteobacteria</taxon>
        <taxon>Hyphomicrobiales</taxon>
        <taxon>Nitrobacteraceae</taxon>
        <taxon>Bradyrhizobium</taxon>
    </lineage>
</organism>
<gene>
    <name evidence="4" type="primary">aat</name>
    <name evidence="5" type="ORF">AS156_00240</name>
</gene>
<dbReference type="AlphaFoldDB" id="A0A109JSA7"/>
<dbReference type="FunFam" id="3.40.630.70:FF:000001">
    <property type="entry name" value="Leucyl/phenylalanyl-tRNA--protein transferase"/>
    <property type="match status" value="1"/>
</dbReference>
<evidence type="ECO:0000313" key="5">
    <source>
        <dbReference type="EMBL" id="KWV54206.1"/>
    </source>
</evidence>
<dbReference type="GO" id="GO:0008914">
    <property type="term" value="F:leucyl-tRNA--protein transferase activity"/>
    <property type="evidence" value="ECO:0007669"/>
    <property type="project" value="UniProtKB-UniRule"/>
</dbReference>
<name>A0A109JSA7_9BRAD</name>
<comment type="caution">
    <text evidence="5">The sequence shown here is derived from an EMBL/GenBank/DDBJ whole genome shotgun (WGS) entry which is preliminary data.</text>
</comment>
<comment type="subcellular location">
    <subcellularLocation>
        <location evidence="4">Cytoplasm</location>
    </subcellularLocation>
</comment>
<dbReference type="EC" id="2.3.2.6" evidence="4"/>
<dbReference type="EMBL" id="LNCU01000072">
    <property type="protein sequence ID" value="KWV54206.1"/>
    <property type="molecule type" value="Genomic_DNA"/>
</dbReference>
<comment type="similarity">
    <text evidence="4">Belongs to the L/F-transferase family.</text>
</comment>
<dbReference type="Gene3D" id="3.40.630.70">
    <property type="entry name" value="Leucyl/phenylalanyl-tRNA-protein transferase, C-terminal domain"/>
    <property type="match status" value="1"/>
</dbReference>
<dbReference type="Gene3D" id="3.30.70.3550">
    <property type="entry name" value="Leucyl/phenylalanyl-tRNA-protein transferase, N-terminal domain"/>
    <property type="match status" value="1"/>
</dbReference>
<dbReference type="OrthoDB" id="9790282at2"/>
<comment type="catalytic activity">
    <reaction evidence="4">
        <text>L-phenylalanyl-tRNA(Phe) + an N-terminal L-alpha-aminoacyl-[protein] = an N-terminal L-phenylalanyl-L-alpha-aminoacyl-[protein] + tRNA(Phe)</text>
        <dbReference type="Rhea" id="RHEA:43632"/>
        <dbReference type="Rhea" id="RHEA-COMP:9668"/>
        <dbReference type="Rhea" id="RHEA-COMP:9699"/>
        <dbReference type="Rhea" id="RHEA-COMP:10636"/>
        <dbReference type="Rhea" id="RHEA-COMP:10637"/>
        <dbReference type="ChEBI" id="CHEBI:78442"/>
        <dbReference type="ChEBI" id="CHEBI:78531"/>
        <dbReference type="ChEBI" id="CHEBI:78597"/>
        <dbReference type="ChEBI" id="CHEBI:83561"/>
        <dbReference type="EC" id="2.3.2.6"/>
    </reaction>
</comment>
<comment type="catalytic activity">
    <reaction evidence="4">
        <text>N-terminal L-lysyl-[protein] + L-leucyl-tRNA(Leu) = N-terminal L-leucyl-L-lysyl-[protein] + tRNA(Leu) + H(+)</text>
        <dbReference type="Rhea" id="RHEA:12340"/>
        <dbReference type="Rhea" id="RHEA-COMP:9613"/>
        <dbReference type="Rhea" id="RHEA-COMP:9622"/>
        <dbReference type="Rhea" id="RHEA-COMP:12670"/>
        <dbReference type="Rhea" id="RHEA-COMP:12671"/>
        <dbReference type="ChEBI" id="CHEBI:15378"/>
        <dbReference type="ChEBI" id="CHEBI:65249"/>
        <dbReference type="ChEBI" id="CHEBI:78442"/>
        <dbReference type="ChEBI" id="CHEBI:78494"/>
        <dbReference type="ChEBI" id="CHEBI:133043"/>
        <dbReference type="EC" id="2.3.2.6"/>
    </reaction>
</comment>
<sequence length="226" mass="24746">MTSHDSASSEITPEVLLRAYACGIFPMAESADDPTLFWVEPELRGVIPLNGFRVASRLARTVRSDAFTVTVDTAFKAVIAGCAAPHPGRDDTWINKRIRDLYVGLNTLGHCHSVEVWENDDLVGGLYGVSLGRAFFGESMFHTARDASKVALVHLVARLIAGGFELLDTQYVTDHLKTFGAIEIPRRRYRALLDRAIAGAPADFHKLDATQPIKGADALAIIEERN</sequence>
<dbReference type="PANTHER" id="PTHR30098:SF2">
    <property type="entry name" value="LEUCYL_PHENYLALANYL-TRNA--PROTEIN TRANSFERASE"/>
    <property type="match status" value="1"/>
</dbReference>
<comment type="function">
    <text evidence="4">Functions in the N-end rule pathway of protein degradation where it conjugates Leu, Phe and, less efficiently, Met from aminoacyl-tRNAs to the N-termini of proteins containing an N-terminal arginine or lysine.</text>
</comment>
<accession>A0A109JSA7</accession>
<keyword evidence="6" id="KW-1185">Reference proteome</keyword>
<protein>
    <recommendedName>
        <fullName evidence="4">Leucyl/phenylalanyl-tRNA--protein transferase</fullName>
        <ecNumber evidence="4">2.3.2.6</ecNumber>
    </recommendedName>
    <alternativeName>
        <fullName evidence="4">L/F-transferase</fullName>
    </alternativeName>
    <alternativeName>
        <fullName evidence="4">Leucyltransferase</fullName>
    </alternativeName>
    <alternativeName>
        <fullName evidence="4">Phenyalanyltransferase</fullName>
    </alternativeName>
</protein>
<evidence type="ECO:0000256" key="3">
    <source>
        <dbReference type="ARBA" id="ARBA00023315"/>
    </source>
</evidence>
<keyword evidence="2 4" id="KW-0808">Transferase</keyword>
<keyword evidence="3 4" id="KW-0012">Acyltransferase</keyword>
<dbReference type="Proteomes" id="UP000057737">
    <property type="component" value="Unassembled WGS sequence"/>
</dbReference>
<dbReference type="InterPro" id="IPR016181">
    <property type="entry name" value="Acyl_CoA_acyltransferase"/>
</dbReference>
<dbReference type="RefSeq" id="WP_066507965.1">
    <property type="nucleotide sequence ID" value="NZ_LNCU01000072.1"/>
</dbReference>
<dbReference type="Pfam" id="PF03588">
    <property type="entry name" value="Leu_Phe_trans"/>
    <property type="match status" value="1"/>
</dbReference>
<evidence type="ECO:0000256" key="1">
    <source>
        <dbReference type="ARBA" id="ARBA00022490"/>
    </source>
</evidence>
<evidence type="ECO:0000256" key="4">
    <source>
        <dbReference type="HAMAP-Rule" id="MF_00688"/>
    </source>
</evidence>
<dbReference type="HAMAP" id="MF_00688">
    <property type="entry name" value="Leu_Phe_trans"/>
    <property type="match status" value="1"/>
</dbReference>